<dbReference type="PANTHER" id="PTHR32552">
    <property type="entry name" value="FERRICHROME IRON RECEPTOR-RELATED"/>
    <property type="match status" value="1"/>
</dbReference>
<dbReference type="PANTHER" id="PTHR32552:SF81">
    <property type="entry name" value="TONB-DEPENDENT OUTER MEMBRANE RECEPTOR"/>
    <property type="match status" value="1"/>
</dbReference>
<dbReference type="InterPro" id="IPR036942">
    <property type="entry name" value="Beta-barrel_TonB_sf"/>
</dbReference>
<evidence type="ECO:0000256" key="7">
    <source>
        <dbReference type="ARBA" id="ARBA00023065"/>
    </source>
</evidence>
<proteinExistence type="inferred from homology"/>
<evidence type="ECO:0000256" key="5">
    <source>
        <dbReference type="ARBA" id="ARBA00022692"/>
    </source>
</evidence>
<evidence type="ECO:0000259" key="14">
    <source>
        <dbReference type="Pfam" id="PF00593"/>
    </source>
</evidence>
<keyword evidence="8 12" id="KW-0798">TonB box</keyword>
<evidence type="ECO:0000256" key="12">
    <source>
        <dbReference type="RuleBase" id="RU003357"/>
    </source>
</evidence>
<feature type="domain" description="TonB-dependent receptor-like beta-barrel" evidence="14">
    <location>
        <begin position="286"/>
        <end position="709"/>
    </location>
</feature>
<evidence type="ECO:0000259" key="15">
    <source>
        <dbReference type="Pfam" id="PF07715"/>
    </source>
</evidence>
<dbReference type="OrthoDB" id="7223550at2"/>
<feature type="domain" description="TonB-dependent receptor plug" evidence="15">
    <location>
        <begin position="50"/>
        <end position="156"/>
    </location>
</feature>
<dbReference type="Proteomes" id="UP000198339">
    <property type="component" value="Unassembled WGS sequence"/>
</dbReference>
<keyword evidence="2 11" id="KW-0813">Transport</keyword>
<keyword evidence="10 11" id="KW-0998">Cell outer membrane</keyword>
<dbReference type="InterPro" id="IPR000531">
    <property type="entry name" value="Beta-barrel_TonB"/>
</dbReference>
<sequence length="747" mass="81204">MTIARLLWGSALALALGTPALAQEAEKAGARTLDDPEAIIVTATRREQTLQEVPISVAVVGGDQIEKQGILLFDDVQDSVPNLQIDRTNGNFAITMRGLGAGTGNLSFEQSVGLFIDGVYLSRSRAFQNPLLDIERVEVVRGPQGALFGKNTNAGAISVVTRRPTRDFEGFARASGEVEHGGWNLEGAVSGPVSDTLSVRLTGRVGAIGDTMSNTITRRDENGSRYEAVRGQILWEPTDNFEALVKVEHGSNRIDGGTTVFNYIGDAGCLLCDAVRNSGEEVPEYPSYRRAARTVNPEYDDTDTTMAELTMNLDVGDWTFTSVTAWQDLDGGVNSDYDGPLTFLESDITEESSSLFQEVRAQRPIGDGGAFIAGLTYIDTDLHVQQASLFNAASAGSPAPLNGLSTRQFDQTGQSLSPFVSLEVPVSEQIMLSGSLRYSHEKRTGRARSFNDGVFPPTYLPYDLTETRKESLWDYSLRARYEFSPDAYVYLSYATGTKGGGFVSNDALLLYNIQNGIATFQYDSERARSWEVGGKFRFLDGKGNLNVALFRTNFSNLQVSEYNGTAFVTGNAASAIAQGVEVDTDIGLGDYWRIGGSLGYLDAHYKDYPGGACLYDAPPTCTPQTNNLAGERLVRAPEWTASGFIEARYPVSDRLYALAHVSANHQSRSFFQPDMNPLNSQGAFTKFDARLAVGREDGRWELALVGRNLTDKVTTTQGFNTPVFGGNSHMAMVGAPRMVTVQLSLDF</sequence>
<keyword evidence="13" id="KW-0732">Signal</keyword>
<feature type="chain" id="PRO_5012218511" evidence="13">
    <location>
        <begin position="23"/>
        <end position="747"/>
    </location>
</feature>
<keyword evidence="5 11" id="KW-0812">Transmembrane</keyword>
<dbReference type="Pfam" id="PF00593">
    <property type="entry name" value="TonB_dep_Rec_b-barrel"/>
    <property type="match status" value="1"/>
</dbReference>
<evidence type="ECO:0000256" key="8">
    <source>
        <dbReference type="ARBA" id="ARBA00023077"/>
    </source>
</evidence>
<keyword evidence="6" id="KW-0408">Iron</keyword>
<dbReference type="Pfam" id="PF07715">
    <property type="entry name" value="Plug"/>
    <property type="match status" value="1"/>
</dbReference>
<gene>
    <name evidence="16" type="ORF">SAMN06295955_102212</name>
</gene>
<evidence type="ECO:0000256" key="11">
    <source>
        <dbReference type="PROSITE-ProRule" id="PRU01360"/>
    </source>
</evidence>
<evidence type="ECO:0000256" key="10">
    <source>
        <dbReference type="ARBA" id="ARBA00023237"/>
    </source>
</evidence>
<dbReference type="SUPFAM" id="SSF56935">
    <property type="entry name" value="Porins"/>
    <property type="match status" value="1"/>
</dbReference>
<evidence type="ECO:0000256" key="3">
    <source>
        <dbReference type="ARBA" id="ARBA00022452"/>
    </source>
</evidence>
<organism evidence="16 17">
    <name type="scientific">Sphingopyxis indica</name>
    <dbReference type="NCBI Taxonomy" id="436663"/>
    <lineage>
        <taxon>Bacteria</taxon>
        <taxon>Pseudomonadati</taxon>
        <taxon>Pseudomonadota</taxon>
        <taxon>Alphaproteobacteria</taxon>
        <taxon>Sphingomonadales</taxon>
        <taxon>Sphingomonadaceae</taxon>
        <taxon>Sphingopyxis</taxon>
    </lineage>
</organism>
<evidence type="ECO:0000256" key="6">
    <source>
        <dbReference type="ARBA" id="ARBA00023004"/>
    </source>
</evidence>
<feature type="signal peptide" evidence="13">
    <location>
        <begin position="1"/>
        <end position="22"/>
    </location>
</feature>
<dbReference type="EMBL" id="FZPA01000002">
    <property type="protein sequence ID" value="SNS59515.1"/>
    <property type="molecule type" value="Genomic_DNA"/>
</dbReference>
<evidence type="ECO:0000256" key="13">
    <source>
        <dbReference type="SAM" id="SignalP"/>
    </source>
</evidence>
<dbReference type="RefSeq" id="WP_089214984.1">
    <property type="nucleotide sequence ID" value="NZ_FZPA01000002.1"/>
</dbReference>
<dbReference type="Gene3D" id="2.40.170.20">
    <property type="entry name" value="TonB-dependent receptor, beta-barrel domain"/>
    <property type="match status" value="1"/>
</dbReference>
<dbReference type="InterPro" id="IPR012910">
    <property type="entry name" value="Plug_dom"/>
</dbReference>
<keyword evidence="17" id="KW-1185">Reference proteome</keyword>
<evidence type="ECO:0000313" key="16">
    <source>
        <dbReference type="EMBL" id="SNS59515.1"/>
    </source>
</evidence>
<keyword evidence="4" id="KW-0410">Iron transport</keyword>
<protein>
    <submittedName>
        <fullName evidence="16">Iron complex outermembrane recepter protein</fullName>
    </submittedName>
</protein>
<keyword evidence="9 11" id="KW-0472">Membrane</keyword>
<dbReference type="InterPro" id="IPR039426">
    <property type="entry name" value="TonB-dep_rcpt-like"/>
</dbReference>
<dbReference type="GO" id="GO:0006826">
    <property type="term" value="P:iron ion transport"/>
    <property type="evidence" value="ECO:0007669"/>
    <property type="project" value="UniProtKB-KW"/>
</dbReference>
<keyword evidence="7" id="KW-0406">Ion transport</keyword>
<dbReference type="PROSITE" id="PS52016">
    <property type="entry name" value="TONB_DEPENDENT_REC_3"/>
    <property type="match status" value="1"/>
</dbReference>
<evidence type="ECO:0000256" key="2">
    <source>
        <dbReference type="ARBA" id="ARBA00022448"/>
    </source>
</evidence>
<dbReference type="AlphaFoldDB" id="A0A239FRV5"/>
<name>A0A239FRV5_9SPHN</name>
<accession>A0A239FRV5</accession>
<evidence type="ECO:0000256" key="4">
    <source>
        <dbReference type="ARBA" id="ARBA00022496"/>
    </source>
</evidence>
<dbReference type="GO" id="GO:0009279">
    <property type="term" value="C:cell outer membrane"/>
    <property type="evidence" value="ECO:0007669"/>
    <property type="project" value="UniProtKB-SubCell"/>
</dbReference>
<comment type="subcellular location">
    <subcellularLocation>
        <location evidence="1 11">Cell outer membrane</location>
        <topology evidence="1 11">Multi-pass membrane protein</topology>
    </subcellularLocation>
</comment>
<evidence type="ECO:0000313" key="17">
    <source>
        <dbReference type="Proteomes" id="UP000198339"/>
    </source>
</evidence>
<evidence type="ECO:0000256" key="9">
    <source>
        <dbReference type="ARBA" id="ARBA00023136"/>
    </source>
</evidence>
<evidence type="ECO:0000256" key="1">
    <source>
        <dbReference type="ARBA" id="ARBA00004571"/>
    </source>
</evidence>
<comment type="similarity">
    <text evidence="11 12">Belongs to the TonB-dependent receptor family.</text>
</comment>
<keyword evidence="3 11" id="KW-1134">Transmembrane beta strand</keyword>
<reference evidence="16 17" key="1">
    <citation type="submission" date="2017-06" db="EMBL/GenBank/DDBJ databases">
        <authorList>
            <person name="Kim H.J."/>
            <person name="Triplett B.A."/>
        </authorList>
    </citation>
    <scope>NUCLEOTIDE SEQUENCE [LARGE SCALE GENOMIC DNA]</scope>
    <source>
        <strain evidence="16 17">DS15</strain>
    </source>
</reference>